<gene>
    <name evidence="2" type="ORF">EZS28_026582</name>
</gene>
<dbReference type="EMBL" id="SNRW01009505">
    <property type="protein sequence ID" value="KAA6377892.1"/>
    <property type="molecule type" value="Genomic_DNA"/>
</dbReference>
<accession>A0A5J4V665</accession>
<proteinExistence type="predicted"/>
<evidence type="ECO:0000313" key="2">
    <source>
        <dbReference type="EMBL" id="KAA6377892.1"/>
    </source>
</evidence>
<organism evidence="2 3">
    <name type="scientific">Streblomastix strix</name>
    <dbReference type="NCBI Taxonomy" id="222440"/>
    <lineage>
        <taxon>Eukaryota</taxon>
        <taxon>Metamonada</taxon>
        <taxon>Preaxostyla</taxon>
        <taxon>Oxymonadida</taxon>
        <taxon>Streblomastigidae</taxon>
        <taxon>Streblomastix</taxon>
    </lineage>
</organism>
<comment type="caution">
    <text evidence="2">The sequence shown here is derived from an EMBL/GenBank/DDBJ whole genome shotgun (WGS) entry which is preliminary data.</text>
</comment>
<dbReference type="Proteomes" id="UP000324800">
    <property type="component" value="Unassembled WGS sequence"/>
</dbReference>
<name>A0A5J4V665_9EUKA</name>
<sequence length="146" mass="16495">MQKSCIDKKYSITSIRSATITTLLNRGISSSVVDRFTHHSEVAQTVRKYYDRNNSDEARKLIAGISSDTENELQEEREFAEQLGLPVVNKLKEPFNKEVQQTKRGAHILREVNHNPEGYAVPSVEDMSSSFTPPQSTNISQPNDNE</sequence>
<dbReference type="AlphaFoldDB" id="A0A5J4V665"/>
<protein>
    <recommendedName>
        <fullName evidence="4">Tyr recombinase domain-containing protein</fullName>
    </recommendedName>
</protein>
<feature type="region of interest" description="Disordered" evidence="1">
    <location>
        <begin position="113"/>
        <end position="146"/>
    </location>
</feature>
<evidence type="ECO:0008006" key="4">
    <source>
        <dbReference type="Google" id="ProtNLM"/>
    </source>
</evidence>
<evidence type="ECO:0000313" key="3">
    <source>
        <dbReference type="Proteomes" id="UP000324800"/>
    </source>
</evidence>
<evidence type="ECO:0000256" key="1">
    <source>
        <dbReference type="SAM" id="MobiDB-lite"/>
    </source>
</evidence>
<reference evidence="2 3" key="1">
    <citation type="submission" date="2019-03" db="EMBL/GenBank/DDBJ databases">
        <title>Single cell metagenomics reveals metabolic interactions within the superorganism composed of flagellate Streblomastix strix and complex community of Bacteroidetes bacteria on its surface.</title>
        <authorList>
            <person name="Treitli S.C."/>
            <person name="Kolisko M."/>
            <person name="Husnik F."/>
            <person name="Keeling P."/>
            <person name="Hampl V."/>
        </authorList>
    </citation>
    <scope>NUCLEOTIDE SEQUENCE [LARGE SCALE GENOMIC DNA]</scope>
    <source>
        <strain evidence="2">ST1C</strain>
    </source>
</reference>
<feature type="compositionally biased region" description="Polar residues" evidence="1">
    <location>
        <begin position="126"/>
        <end position="146"/>
    </location>
</feature>